<organism evidence="1">
    <name type="scientific">Anguilla anguilla</name>
    <name type="common">European freshwater eel</name>
    <name type="synonym">Muraena anguilla</name>
    <dbReference type="NCBI Taxonomy" id="7936"/>
    <lineage>
        <taxon>Eukaryota</taxon>
        <taxon>Metazoa</taxon>
        <taxon>Chordata</taxon>
        <taxon>Craniata</taxon>
        <taxon>Vertebrata</taxon>
        <taxon>Euteleostomi</taxon>
        <taxon>Actinopterygii</taxon>
        <taxon>Neopterygii</taxon>
        <taxon>Teleostei</taxon>
        <taxon>Anguilliformes</taxon>
        <taxon>Anguillidae</taxon>
        <taxon>Anguilla</taxon>
    </lineage>
</organism>
<reference evidence="1" key="2">
    <citation type="journal article" date="2015" name="Fish Shellfish Immunol.">
        <title>Early steps in the European eel (Anguilla anguilla)-Vibrio vulnificus interaction in the gills: Role of the RtxA13 toxin.</title>
        <authorList>
            <person name="Callol A."/>
            <person name="Pajuelo D."/>
            <person name="Ebbesson L."/>
            <person name="Teles M."/>
            <person name="MacKenzie S."/>
            <person name="Amaro C."/>
        </authorList>
    </citation>
    <scope>NUCLEOTIDE SEQUENCE</scope>
</reference>
<evidence type="ECO:0000313" key="1">
    <source>
        <dbReference type="EMBL" id="JAH99314.1"/>
    </source>
</evidence>
<sequence length="38" mass="4640">MFNGIFNLPKINVSTLFHFNSDMRKFKQIQKNEFLLFM</sequence>
<name>A0A0E9X9Q3_ANGAN</name>
<dbReference type="EMBL" id="GBXM01009263">
    <property type="protein sequence ID" value="JAH99314.1"/>
    <property type="molecule type" value="Transcribed_RNA"/>
</dbReference>
<proteinExistence type="predicted"/>
<protein>
    <submittedName>
        <fullName evidence="1">Uncharacterized protein</fullName>
    </submittedName>
</protein>
<dbReference type="AlphaFoldDB" id="A0A0E9X9Q3"/>
<accession>A0A0E9X9Q3</accession>
<reference evidence="1" key="1">
    <citation type="submission" date="2014-11" db="EMBL/GenBank/DDBJ databases">
        <authorList>
            <person name="Amaro Gonzalez C."/>
        </authorList>
    </citation>
    <scope>NUCLEOTIDE SEQUENCE</scope>
</reference>